<comment type="caution">
    <text evidence="1">The sequence shown here is derived from an EMBL/GenBank/DDBJ whole genome shotgun (WGS) entry which is preliminary data.</text>
</comment>
<dbReference type="RefSeq" id="WP_358281983.1">
    <property type="nucleotide sequence ID" value="NZ_JBEYGJ010000012.1"/>
</dbReference>
<gene>
    <name evidence="1" type="ORF">ACFYM3_05735</name>
</gene>
<reference evidence="1 2" key="1">
    <citation type="submission" date="2024-10" db="EMBL/GenBank/DDBJ databases">
        <title>The Natural Products Discovery Center: Release of the First 8490 Sequenced Strains for Exploring Actinobacteria Biosynthetic Diversity.</title>
        <authorList>
            <person name="Kalkreuter E."/>
            <person name="Kautsar S.A."/>
            <person name="Yang D."/>
            <person name="Bader C.D."/>
            <person name="Teijaro C.N."/>
            <person name="Fluegel L."/>
            <person name="Davis C.M."/>
            <person name="Simpson J.R."/>
            <person name="Lauterbach L."/>
            <person name="Steele A.D."/>
            <person name="Gui C."/>
            <person name="Meng S."/>
            <person name="Li G."/>
            <person name="Viehrig K."/>
            <person name="Ye F."/>
            <person name="Su P."/>
            <person name="Kiefer A.F."/>
            <person name="Nichols A."/>
            <person name="Cepeda A.J."/>
            <person name="Yan W."/>
            <person name="Fan B."/>
            <person name="Jiang Y."/>
            <person name="Adhikari A."/>
            <person name="Zheng C.-J."/>
            <person name="Schuster L."/>
            <person name="Cowan T.M."/>
            <person name="Smanski M.J."/>
            <person name="Chevrette M.G."/>
            <person name="De Carvalho L.P.S."/>
            <person name="Shen B."/>
        </authorList>
    </citation>
    <scope>NUCLEOTIDE SEQUENCE [LARGE SCALE GENOMIC DNA]</scope>
    <source>
        <strain evidence="1 2">NPDC007066</strain>
    </source>
</reference>
<proteinExistence type="predicted"/>
<evidence type="ECO:0000313" key="2">
    <source>
        <dbReference type="Proteomes" id="UP001601288"/>
    </source>
</evidence>
<evidence type="ECO:0000313" key="1">
    <source>
        <dbReference type="EMBL" id="MFE9224133.1"/>
    </source>
</evidence>
<protein>
    <submittedName>
        <fullName evidence="1">Uncharacterized protein</fullName>
    </submittedName>
</protein>
<name>A0ABW6L6L6_9ACTN</name>
<dbReference type="Proteomes" id="UP001601288">
    <property type="component" value="Unassembled WGS sequence"/>
</dbReference>
<dbReference type="EMBL" id="JBIAFP010000003">
    <property type="protein sequence ID" value="MFE9224133.1"/>
    <property type="molecule type" value="Genomic_DNA"/>
</dbReference>
<organism evidence="1 2">
    <name type="scientific">Streptomyces massasporeus</name>
    <dbReference type="NCBI Taxonomy" id="67324"/>
    <lineage>
        <taxon>Bacteria</taxon>
        <taxon>Bacillati</taxon>
        <taxon>Actinomycetota</taxon>
        <taxon>Actinomycetes</taxon>
        <taxon>Kitasatosporales</taxon>
        <taxon>Streptomycetaceae</taxon>
        <taxon>Streptomyces</taxon>
    </lineage>
</organism>
<keyword evidence="2" id="KW-1185">Reference proteome</keyword>
<sequence length="59" mass="5910">MIAAAIVAQGRVKLQAVDDPAPVSGDGLPPAAFPDAIARCPAGISRTIQIHIQPAPALA</sequence>
<accession>A0ABW6L6L6</accession>